<dbReference type="PANTHER" id="PTHR30136:SF35">
    <property type="entry name" value="HTH-TYPE TRANSCRIPTIONAL REGULATOR RV1719"/>
    <property type="match status" value="1"/>
</dbReference>
<dbReference type="PANTHER" id="PTHR30136">
    <property type="entry name" value="HELIX-TURN-HELIX TRANSCRIPTIONAL REGULATOR, ICLR FAMILY"/>
    <property type="match status" value="1"/>
</dbReference>
<name>A0A086P4L7_SPHHM</name>
<feature type="domain" description="HTH iclR-type" evidence="3">
    <location>
        <begin position="17"/>
        <end position="79"/>
    </location>
</feature>
<dbReference type="InterPro" id="IPR029016">
    <property type="entry name" value="GAF-like_dom_sf"/>
</dbReference>
<evidence type="ECO:0000256" key="2">
    <source>
        <dbReference type="ARBA" id="ARBA00023163"/>
    </source>
</evidence>
<keyword evidence="1" id="KW-0805">Transcription regulation</keyword>
<dbReference type="PATRIC" id="fig|1219045.3.peg.3978"/>
<gene>
    <name evidence="4" type="ORF">BV98_003918</name>
</gene>
<dbReference type="SMART" id="SM00346">
    <property type="entry name" value="HTH_ICLR"/>
    <property type="match status" value="1"/>
</dbReference>
<dbReference type="Proteomes" id="UP000024284">
    <property type="component" value="Unassembled WGS sequence"/>
</dbReference>
<evidence type="ECO:0000313" key="4">
    <source>
        <dbReference type="EMBL" id="KFG88335.1"/>
    </source>
</evidence>
<keyword evidence="5" id="KW-1185">Reference proteome</keyword>
<comment type="caution">
    <text evidence="4">The sequence shown here is derived from an EMBL/GenBank/DDBJ whole genome shotgun (WGS) entry which is preliminary data.</text>
</comment>
<dbReference type="Gene3D" id="1.10.10.10">
    <property type="entry name" value="Winged helix-like DNA-binding domain superfamily/Winged helix DNA-binding domain"/>
    <property type="match status" value="1"/>
</dbReference>
<dbReference type="InterPro" id="IPR036390">
    <property type="entry name" value="WH_DNA-bd_sf"/>
</dbReference>
<protein>
    <submittedName>
        <fullName evidence="4">IclR family transcriptional regulator</fullName>
    </submittedName>
</protein>
<organism evidence="4 5">
    <name type="scientific">Sphingobium herbicidovorans (strain ATCC 700291 / DSM 11019 / CCUG 56400 / KCTC 2939 / LMG 18315 / NBRC 16415 / MH)</name>
    <name type="common">Sphingomonas herbicidovorans</name>
    <dbReference type="NCBI Taxonomy" id="1219045"/>
    <lineage>
        <taxon>Bacteria</taxon>
        <taxon>Pseudomonadati</taxon>
        <taxon>Pseudomonadota</taxon>
        <taxon>Alphaproteobacteria</taxon>
        <taxon>Sphingomonadales</taxon>
        <taxon>Sphingomonadaceae</taxon>
        <taxon>Sphingobium</taxon>
    </lineage>
</organism>
<keyword evidence="2" id="KW-0804">Transcription</keyword>
<dbReference type="SUPFAM" id="SSF55781">
    <property type="entry name" value="GAF domain-like"/>
    <property type="match status" value="1"/>
</dbReference>
<dbReference type="Gene3D" id="3.30.450.40">
    <property type="match status" value="1"/>
</dbReference>
<accession>A0A086P4L7</accession>
<dbReference type="SUPFAM" id="SSF46785">
    <property type="entry name" value="Winged helix' DNA-binding domain"/>
    <property type="match status" value="1"/>
</dbReference>
<reference evidence="4" key="1">
    <citation type="submission" date="2014-08" db="EMBL/GenBank/DDBJ databases">
        <title>Draft genome sequences of Sphingobium herbicidovorans.</title>
        <authorList>
            <person name="Gan H.M."/>
            <person name="Gan H.Y."/>
            <person name="Savka M.A."/>
        </authorList>
    </citation>
    <scope>NUCLEOTIDE SEQUENCE [LARGE SCALE GENOMIC DNA]</scope>
    <source>
        <strain evidence="4">NBRC 16415</strain>
    </source>
</reference>
<dbReference type="eggNOG" id="COG1414">
    <property type="taxonomic scope" value="Bacteria"/>
</dbReference>
<dbReference type="InterPro" id="IPR050707">
    <property type="entry name" value="HTH_MetabolicPath_Reg"/>
</dbReference>
<evidence type="ECO:0000259" key="3">
    <source>
        <dbReference type="PROSITE" id="PS51077"/>
    </source>
</evidence>
<dbReference type="InterPro" id="IPR036388">
    <property type="entry name" value="WH-like_DNA-bd_sf"/>
</dbReference>
<dbReference type="GO" id="GO:0003677">
    <property type="term" value="F:DNA binding"/>
    <property type="evidence" value="ECO:0007669"/>
    <property type="project" value="InterPro"/>
</dbReference>
<dbReference type="InterPro" id="IPR005471">
    <property type="entry name" value="Tscrpt_reg_IclR_N"/>
</dbReference>
<dbReference type="STRING" id="76947.GCA_002080435_03842"/>
<dbReference type="GO" id="GO:0045892">
    <property type="term" value="P:negative regulation of DNA-templated transcription"/>
    <property type="evidence" value="ECO:0007669"/>
    <property type="project" value="TreeGrafter"/>
</dbReference>
<evidence type="ECO:0000256" key="1">
    <source>
        <dbReference type="ARBA" id="ARBA00023015"/>
    </source>
</evidence>
<dbReference type="GO" id="GO:0003700">
    <property type="term" value="F:DNA-binding transcription factor activity"/>
    <property type="evidence" value="ECO:0007669"/>
    <property type="project" value="TreeGrafter"/>
</dbReference>
<evidence type="ECO:0000313" key="5">
    <source>
        <dbReference type="Proteomes" id="UP000024284"/>
    </source>
</evidence>
<sequence length="279" mass="30534">MGSGSQGEGRCRGRGSVKSCVRTVEVLEFFMKKGAPARTIEISEALGVPNSSADEILRTLAAVGYLTYNQATKLYAPSYKIVANASSIEDSFFGSGRVHEVMEDMRRETGASVFVTQQNDCWSENVAEVAGGWQARPDAAPVYPAEMVCFERNSWRPGTNFAAAMLAQQSNVDIIQLATRTQRLGVGPKGPTLMKHLVDRIAQTRMRGFSLCRRKGSAVVDSIAMPLRVPHAVASYAIGVVGDPLFENDNDVRRMLSAMQSVVFRYNDSLRRSQTISVQ</sequence>
<proteinExistence type="predicted"/>
<dbReference type="RefSeq" id="WP_081570554.1">
    <property type="nucleotide sequence ID" value="NZ_BCZD01000016.1"/>
</dbReference>
<dbReference type="OrthoDB" id="1634354at2"/>
<dbReference type="Pfam" id="PF09339">
    <property type="entry name" value="HTH_IclR"/>
    <property type="match status" value="1"/>
</dbReference>
<dbReference type="AlphaFoldDB" id="A0A086P4L7"/>
<dbReference type="PROSITE" id="PS51077">
    <property type="entry name" value="HTH_ICLR"/>
    <property type="match status" value="1"/>
</dbReference>
<dbReference type="EMBL" id="JFZA02000062">
    <property type="protein sequence ID" value="KFG88335.1"/>
    <property type="molecule type" value="Genomic_DNA"/>
</dbReference>